<dbReference type="Pfam" id="PF00700">
    <property type="entry name" value="Flagellin_C"/>
    <property type="match status" value="1"/>
</dbReference>
<evidence type="ECO:0000256" key="2">
    <source>
        <dbReference type="ARBA" id="ARBA00023143"/>
    </source>
</evidence>
<evidence type="ECO:0000259" key="5">
    <source>
        <dbReference type="Pfam" id="PF00700"/>
    </source>
</evidence>
<dbReference type="KEGG" id="amob:HG15A2_15950"/>
<keyword evidence="7" id="KW-1185">Reference proteome</keyword>
<protein>
    <recommendedName>
        <fullName evidence="3">Flagellin</fullName>
    </recommendedName>
</protein>
<keyword evidence="3" id="KW-0964">Secreted</keyword>
<dbReference type="AlphaFoldDB" id="A0A517MTY2"/>
<keyword evidence="6" id="KW-0966">Cell projection</keyword>
<evidence type="ECO:0000313" key="7">
    <source>
        <dbReference type="Proteomes" id="UP000319852"/>
    </source>
</evidence>
<dbReference type="Proteomes" id="UP000319852">
    <property type="component" value="Chromosome"/>
</dbReference>
<dbReference type="GO" id="GO:0009288">
    <property type="term" value="C:bacterial-type flagellum"/>
    <property type="evidence" value="ECO:0007669"/>
    <property type="project" value="UniProtKB-SubCell"/>
</dbReference>
<dbReference type="OrthoDB" id="225814at2"/>
<feature type="domain" description="Flagellin C-terminal" evidence="5">
    <location>
        <begin position="807"/>
        <end position="890"/>
    </location>
</feature>
<name>A0A517MTY2_9BACT</name>
<dbReference type="EMBL" id="CP036263">
    <property type="protein sequence ID" value="QDS98322.1"/>
    <property type="molecule type" value="Genomic_DNA"/>
</dbReference>
<dbReference type="PANTHER" id="PTHR42792:SF1">
    <property type="entry name" value="FLAGELLAR HOOK-ASSOCIATED PROTEIN 3"/>
    <property type="match status" value="1"/>
</dbReference>
<dbReference type="RefSeq" id="WP_145059376.1">
    <property type="nucleotide sequence ID" value="NZ_CP036263.1"/>
</dbReference>
<accession>A0A517MTY2</accession>
<dbReference type="GO" id="GO:0005576">
    <property type="term" value="C:extracellular region"/>
    <property type="evidence" value="ECO:0007669"/>
    <property type="project" value="UniProtKB-SubCell"/>
</dbReference>
<dbReference type="GO" id="GO:0005198">
    <property type="term" value="F:structural molecule activity"/>
    <property type="evidence" value="ECO:0007669"/>
    <property type="project" value="UniProtKB-UniRule"/>
</dbReference>
<reference evidence="6 7" key="1">
    <citation type="submission" date="2019-02" db="EMBL/GenBank/DDBJ databases">
        <title>Deep-cultivation of Planctomycetes and their phenomic and genomic characterization uncovers novel biology.</title>
        <authorList>
            <person name="Wiegand S."/>
            <person name="Jogler M."/>
            <person name="Boedeker C."/>
            <person name="Pinto D."/>
            <person name="Vollmers J."/>
            <person name="Rivas-Marin E."/>
            <person name="Kohn T."/>
            <person name="Peeters S.H."/>
            <person name="Heuer A."/>
            <person name="Rast P."/>
            <person name="Oberbeckmann S."/>
            <person name="Bunk B."/>
            <person name="Jeske O."/>
            <person name="Meyerdierks A."/>
            <person name="Storesund J.E."/>
            <person name="Kallscheuer N."/>
            <person name="Luecker S."/>
            <person name="Lage O.M."/>
            <person name="Pohl T."/>
            <person name="Merkel B.J."/>
            <person name="Hornburger P."/>
            <person name="Mueller R.-W."/>
            <person name="Bruemmer F."/>
            <person name="Labrenz M."/>
            <person name="Spormann A.M."/>
            <person name="Op den Camp H."/>
            <person name="Overmann J."/>
            <person name="Amann R."/>
            <person name="Jetten M.S.M."/>
            <person name="Mascher T."/>
            <person name="Medema M.H."/>
            <person name="Devos D.P."/>
            <person name="Kaster A.-K."/>
            <person name="Ovreas L."/>
            <person name="Rohde M."/>
            <person name="Galperin M.Y."/>
            <person name="Jogler C."/>
        </authorList>
    </citation>
    <scope>NUCLEOTIDE SEQUENCE [LARGE SCALE GENOMIC DNA]</scope>
    <source>
        <strain evidence="6 7">HG15A2</strain>
    </source>
</reference>
<comment type="subcellular location">
    <subcellularLocation>
        <location evidence="3">Secreted</location>
    </subcellularLocation>
    <subcellularLocation>
        <location evidence="3">Bacterial flagellum</location>
    </subcellularLocation>
</comment>
<gene>
    <name evidence="6" type="primary">flgL</name>
    <name evidence="6" type="ORF">HG15A2_15950</name>
</gene>
<sequence length="890" mass="92215">MAGSIPIPTTRAPGILAQQRLVQQLQADQLALFQVQNQISTGRRINLPSDDAPAALRAITLQRLIERKEQLDTNISTGRSFLESTDATLNSVSDSLIKIRGEALGVAGTDVTQSERDSVATLLRQDIQGILQSANTNFRGRYLFAGAQTSSLPFERIDDFVAYQGDGGELQNYSDIDVLFSSNSAGSQVFGGFSSQVVGSTDLNPQLTANTPLSSLREGRGITPNGSIAVSDGTNISVVDLSSASTIGDVVRLIEASPPDGRKVSASFNATGLSVQIDSEGGGNLTISEFVGGRTASELGILEVTGVGVAPIVGGDLNPVLRQTTRLDDLLGAKASARLISPGDNNDILLEASVNGALLNGASIQLVDDDLLLASAGVGAGSEFADFDTNARASSASLRLNGAGDDLIVTANTPGSAFNDVKIFINGQAGLGNSALANYDSINKRLTITIDDAGATTAQEVVNAIDGTGQFTATHDNSVEGAFDGAALLDPTNIANVVGDTGKSGGDANTLYVHVQKNATTANQVVTAINTEGTFTAQADPLDTTLLAQQGTGLVTTGTATIATGGSGESLDLTSGLRVVNGGNTFDINFTGAETVAELLNELNAEEYGLRAELNETRTGINISTRWSGTDFQIGENGGTTATQLGVRSYTEDTKLSGLNYGVGVPAKDGDDFTIISQDTGGLDVALTFDVSSASSVGDVIDLINTHPANNTAGVALRAQLTATGNGIELVDENPTGAGTLTVTSEFGSEAAEYLGLTDETGDRVSTTGTLTGDDQLFLEADSVFNTLVRLERALTTGDIQGIGRALDKLDDDIDQVASARANAGARVQGLNVTQINLEDEEVQLRAALSEQIDVDLVDAISRLTARQTSLQASLQTTANLLQLSLLNFL</sequence>
<organism evidence="6 7">
    <name type="scientific">Adhaeretor mobilis</name>
    <dbReference type="NCBI Taxonomy" id="1930276"/>
    <lineage>
        <taxon>Bacteria</taxon>
        <taxon>Pseudomonadati</taxon>
        <taxon>Planctomycetota</taxon>
        <taxon>Planctomycetia</taxon>
        <taxon>Pirellulales</taxon>
        <taxon>Lacipirellulaceae</taxon>
        <taxon>Adhaeretor</taxon>
    </lineage>
</organism>
<dbReference type="SUPFAM" id="SSF64518">
    <property type="entry name" value="Phase 1 flagellin"/>
    <property type="match status" value="2"/>
</dbReference>
<feature type="domain" description="Flagellin N-terminal" evidence="4">
    <location>
        <begin position="17"/>
        <end position="149"/>
    </location>
</feature>
<dbReference type="InterPro" id="IPR001492">
    <property type="entry name" value="Flagellin"/>
</dbReference>
<evidence type="ECO:0000256" key="3">
    <source>
        <dbReference type="RuleBase" id="RU362073"/>
    </source>
</evidence>
<evidence type="ECO:0000256" key="1">
    <source>
        <dbReference type="ARBA" id="ARBA00005709"/>
    </source>
</evidence>
<keyword evidence="6" id="KW-0969">Cilium</keyword>
<comment type="function">
    <text evidence="3">Flagellin is the subunit protein which polymerizes to form the filaments of bacterial flagella.</text>
</comment>
<dbReference type="PANTHER" id="PTHR42792">
    <property type="entry name" value="FLAGELLIN"/>
    <property type="match status" value="1"/>
</dbReference>
<dbReference type="Gene3D" id="1.20.1330.10">
    <property type="entry name" value="f41 fragment of flagellin, N-terminal domain"/>
    <property type="match status" value="2"/>
</dbReference>
<dbReference type="InterPro" id="IPR046358">
    <property type="entry name" value="Flagellin_C"/>
</dbReference>
<keyword evidence="6" id="KW-0282">Flagellum</keyword>
<evidence type="ECO:0000259" key="4">
    <source>
        <dbReference type="Pfam" id="PF00669"/>
    </source>
</evidence>
<dbReference type="InterPro" id="IPR001029">
    <property type="entry name" value="Flagellin_N"/>
</dbReference>
<keyword evidence="2 3" id="KW-0975">Bacterial flagellum</keyword>
<evidence type="ECO:0000313" key="6">
    <source>
        <dbReference type="EMBL" id="QDS98322.1"/>
    </source>
</evidence>
<dbReference type="Pfam" id="PF00669">
    <property type="entry name" value="Flagellin_N"/>
    <property type="match status" value="1"/>
</dbReference>
<comment type="similarity">
    <text evidence="1 3">Belongs to the bacterial flagellin family.</text>
</comment>
<proteinExistence type="inferred from homology"/>